<protein>
    <submittedName>
        <fullName evidence="2">Succinate-semialdehyde dehydrogenase</fullName>
    </submittedName>
</protein>
<keyword evidence="3" id="KW-1185">Reference proteome</keyword>
<dbReference type="InterPro" id="IPR011333">
    <property type="entry name" value="SKP1/BTB/POZ_sf"/>
</dbReference>
<dbReference type="Proteomes" id="UP000031192">
    <property type="component" value="Unassembled WGS sequence"/>
</dbReference>
<dbReference type="AlphaFoldDB" id="A0A0B4GGB0"/>
<gene>
    <name evidence="2" type="ORF">MGU_11149</name>
</gene>
<proteinExistence type="predicted"/>
<feature type="domain" description="BTB" evidence="1">
    <location>
        <begin position="24"/>
        <end position="83"/>
    </location>
</feature>
<evidence type="ECO:0000259" key="1">
    <source>
        <dbReference type="PROSITE" id="PS50097"/>
    </source>
</evidence>
<dbReference type="HOGENOM" id="CLU_057752_5_2_1"/>
<dbReference type="EMBL" id="AZNH01000141">
    <property type="protein sequence ID" value="KID81498.1"/>
    <property type="molecule type" value="Genomic_DNA"/>
</dbReference>
<dbReference type="PANTHER" id="PTHR47843">
    <property type="entry name" value="BTB DOMAIN-CONTAINING PROTEIN-RELATED"/>
    <property type="match status" value="1"/>
</dbReference>
<dbReference type="CDD" id="cd18186">
    <property type="entry name" value="BTB_POZ_ZBTB_KLHL-like"/>
    <property type="match status" value="1"/>
</dbReference>
<reference evidence="2 3" key="1">
    <citation type="journal article" date="2014" name="Proc. Natl. Acad. Sci. U.S.A.">
        <title>Trajectory and genomic determinants of fungal-pathogen speciation and host adaptation.</title>
        <authorList>
            <person name="Hu X."/>
            <person name="Xiao G."/>
            <person name="Zheng P."/>
            <person name="Shang Y."/>
            <person name="Su Y."/>
            <person name="Zhang X."/>
            <person name="Liu X."/>
            <person name="Zhan S."/>
            <person name="St Leger R.J."/>
            <person name="Wang C."/>
        </authorList>
    </citation>
    <scope>NUCLEOTIDE SEQUENCE [LARGE SCALE GENOMIC DNA]</scope>
    <source>
        <strain evidence="2 3">ARSEF 977</strain>
    </source>
</reference>
<comment type="caution">
    <text evidence="2">The sequence shown here is derived from an EMBL/GenBank/DDBJ whole genome shotgun (WGS) entry which is preliminary data.</text>
</comment>
<organism evidence="2 3">
    <name type="scientific">Metarhizium guizhouense (strain ARSEF 977)</name>
    <dbReference type="NCBI Taxonomy" id="1276136"/>
    <lineage>
        <taxon>Eukaryota</taxon>
        <taxon>Fungi</taxon>
        <taxon>Dikarya</taxon>
        <taxon>Ascomycota</taxon>
        <taxon>Pezizomycotina</taxon>
        <taxon>Sordariomycetes</taxon>
        <taxon>Hypocreomycetidae</taxon>
        <taxon>Hypocreales</taxon>
        <taxon>Clavicipitaceae</taxon>
        <taxon>Metarhizium</taxon>
    </lineage>
</organism>
<name>A0A0B4GGB0_METGA</name>
<evidence type="ECO:0000313" key="2">
    <source>
        <dbReference type="EMBL" id="KID81498.1"/>
    </source>
</evidence>
<accession>A0A0B4GGB0</accession>
<dbReference type="InterPro" id="IPR000210">
    <property type="entry name" value="BTB/POZ_dom"/>
</dbReference>
<dbReference type="SUPFAM" id="SSF54695">
    <property type="entry name" value="POZ domain"/>
    <property type="match status" value="1"/>
</dbReference>
<evidence type="ECO:0000313" key="3">
    <source>
        <dbReference type="Proteomes" id="UP000031192"/>
    </source>
</evidence>
<dbReference type="Gene3D" id="3.30.710.10">
    <property type="entry name" value="Potassium Channel Kv1.1, Chain A"/>
    <property type="match status" value="1"/>
</dbReference>
<dbReference type="PROSITE" id="PS50097">
    <property type="entry name" value="BTB"/>
    <property type="match status" value="1"/>
</dbReference>
<dbReference type="PANTHER" id="PTHR47843:SF5">
    <property type="entry name" value="BTB_POZ DOMAIN PROTEIN"/>
    <property type="match status" value="1"/>
</dbReference>
<sequence>MEGDKEYNDLLDSLNESFYTGKYSDCTIVCGDYEQRAHKLVICPRSTFFEAAFAHEMKEKATGIIELQEDDPEAVKLMVYYLYHLDYPYMPPCQLFEYIKCNPKSSGPSSPLVRTLASSQRTAVPTIGSGGMSGDLPISKPDCQCGRTRRLCTCNYEGRQSADQVGQVQESPNLLHHSRVYALAEKYGIQSLKNLAVTKFRKDSETWWNHEEFAEAAKEAYTTTRDYDRGMRDAVVAAVQAHRQLLNRQDVQSVMKESQLAYDVLMASRRPDPQKPWR</sequence>
<dbReference type="Pfam" id="PF00651">
    <property type="entry name" value="BTB"/>
    <property type="match status" value="1"/>
</dbReference>
<dbReference type="SMART" id="SM00225">
    <property type="entry name" value="BTB"/>
    <property type="match status" value="1"/>
</dbReference>